<dbReference type="EMBL" id="GIFC01002107">
    <property type="protein sequence ID" value="MXU84190.1"/>
    <property type="molecule type" value="Transcribed_RNA"/>
</dbReference>
<accession>A0A6B0U679</accession>
<name>A0A6B0U679_IXORI</name>
<protein>
    <submittedName>
        <fullName evidence="1">Putative secreted protein</fullName>
    </submittedName>
</protein>
<proteinExistence type="predicted"/>
<organism evidence="1">
    <name type="scientific">Ixodes ricinus</name>
    <name type="common">Common tick</name>
    <name type="synonym">Acarus ricinus</name>
    <dbReference type="NCBI Taxonomy" id="34613"/>
    <lineage>
        <taxon>Eukaryota</taxon>
        <taxon>Metazoa</taxon>
        <taxon>Ecdysozoa</taxon>
        <taxon>Arthropoda</taxon>
        <taxon>Chelicerata</taxon>
        <taxon>Arachnida</taxon>
        <taxon>Acari</taxon>
        <taxon>Parasitiformes</taxon>
        <taxon>Ixodida</taxon>
        <taxon>Ixodoidea</taxon>
        <taxon>Ixodidae</taxon>
        <taxon>Ixodinae</taxon>
        <taxon>Ixodes</taxon>
    </lineage>
</organism>
<dbReference type="AlphaFoldDB" id="A0A6B0U679"/>
<sequence>MAFVLSFIAKCELWPFCNGFDSLFCTDRHIFFLTFGHIATGRVNNDCGCCRPKPQEQRTGLALFADPEVPQGAHVAPPP</sequence>
<reference evidence="1" key="1">
    <citation type="submission" date="2019-12" db="EMBL/GenBank/DDBJ databases">
        <title>An insight into the sialome of adult female Ixodes ricinus ticks feeding for 6 days.</title>
        <authorList>
            <person name="Perner J."/>
            <person name="Ribeiro J.M.C."/>
        </authorList>
    </citation>
    <scope>NUCLEOTIDE SEQUENCE</scope>
    <source>
        <strain evidence="1">Semi-engorged</strain>
        <tissue evidence="1">Salivary glands</tissue>
    </source>
</reference>
<evidence type="ECO:0000313" key="1">
    <source>
        <dbReference type="EMBL" id="MXU84190.1"/>
    </source>
</evidence>